<reference evidence="8" key="1">
    <citation type="submission" date="2021-04" db="EMBL/GenBank/DDBJ databases">
        <title>The complete genome sequence of Caulobacter sp. S6.</title>
        <authorList>
            <person name="Tang Y."/>
            <person name="Ouyang W."/>
            <person name="Liu Q."/>
            <person name="Huang B."/>
            <person name="Guo Z."/>
            <person name="Lei P."/>
        </authorList>
    </citation>
    <scope>NUCLEOTIDE SEQUENCE</scope>
    <source>
        <strain evidence="8">S6</strain>
    </source>
</reference>
<dbReference type="CDD" id="cd06225">
    <property type="entry name" value="HAMP"/>
    <property type="match status" value="1"/>
</dbReference>
<dbReference type="InterPro" id="IPR004090">
    <property type="entry name" value="Chemotax_Me-accpt_rcpt"/>
</dbReference>
<dbReference type="RefSeq" id="WP_211940488.1">
    <property type="nucleotide sequence ID" value="NZ_CP073078.1"/>
</dbReference>
<evidence type="ECO:0000256" key="4">
    <source>
        <dbReference type="PROSITE-ProRule" id="PRU00284"/>
    </source>
</evidence>
<feature type="domain" description="HAMP" evidence="7">
    <location>
        <begin position="206"/>
        <end position="259"/>
    </location>
</feature>
<name>A0A975IWU2_9CAUL</name>
<dbReference type="PANTHER" id="PTHR43531:SF11">
    <property type="entry name" value="METHYL-ACCEPTING CHEMOTAXIS PROTEIN 3"/>
    <property type="match status" value="1"/>
</dbReference>
<dbReference type="CDD" id="cd11386">
    <property type="entry name" value="MCP_signal"/>
    <property type="match status" value="1"/>
</dbReference>
<protein>
    <submittedName>
        <fullName evidence="8">Methyl-accepting chemotaxis protein</fullName>
    </submittedName>
</protein>
<dbReference type="GO" id="GO:0006935">
    <property type="term" value="P:chemotaxis"/>
    <property type="evidence" value="ECO:0007669"/>
    <property type="project" value="UniProtKB-KW"/>
</dbReference>
<dbReference type="EMBL" id="CP073078">
    <property type="protein sequence ID" value="QUD90437.1"/>
    <property type="molecule type" value="Genomic_DNA"/>
</dbReference>
<dbReference type="GO" id="GO:0004888">
    <property type="term" value="F:transmembrane signaling receptor activity"/>
    <property type="evidence" value="ECO:0007669"/>
    <property type="project" value="InterPro"/>
</dbReference>
<dbReference type="PROSITE" id="PS50885">
    <property type="entry name" value="HAMP"/>
    <property type="match status" value="2"/>
</dbReference>
<dbReference type="InterPro" id="IPR003660">
    <property type="entry name" value="HAMP_dom"/>
</dbReference>
<dbReference type="Gene3D" id="1.10.8.500">
    <property type="entry name" value="HAMP domain in histidine kinase"/>
    <property type="match status" value="1"/>
</dbReference>
<dbReference type="SMART" id="SM00283">
    <property type="entry name" value="MA"/>
    <property type="match status" value="1"/>
</dbReference>
<sequence>MSLKDARISRKLTIAFAVVVATVSAAGLATWSGMASISKATAENQASYDRLDSLNRTLSALVEEQNAVRGYVATLDPSFLPRIKGFHEDFAKALDELKAKIDNADEKADAESIAAAVAIFEADCQTQIGDAGAPATLDKARGEIKTIGRLTDTRKFVKAIFDREHAQLAARSAAQARAFATGTTMLALGGMAAIGLSLFMAWLLTDMIAKPVAAMTQVMRRLASGDTALEVPAQDRRDEVGEMAQAVTVFRDAAIAKERLEAESIALRDQSEAERRQAEAAREANAREQAQVVEALASGLERLAGGDLTYRLNAQFAPAYRKVQGDFNAAMETLQDAMGVIVANADGIRSGSNEITSASDDLARRTEHQAATLEETAAALDEVTATVRKTADSARDAHQLVSDAEQDAEKSHLVVGDAVAAMGQIEESSREISKIVGIIDEIAFQTNLLALNAGVEAARAGEAGRGFAVVAQEVRALAQRSADAAKEIKGLISDSSRHVDTGAGLVGRTGEALKRIVERVKSINGLVAQIAASAQEQASGLTQVNTAVNQMDQVTQQNAAMVEEATAASHRLRQGVDELSSLIRKFEVGAAATQAPVRSSPRGAAPARRRAAGGAAVAVATSEWEEF</sequence>
<gene>
    <name evidence="8" type="ORF">KCG34_11515</name>
</gene>
<feature type="domain" description="HAMP" evidence="7">
    <location>
        <begin position="287"/>
        <end position="339"/>
    </location>
</feature>
<dbReference type="SUPFAM" id="SSF58104">
    <property type="entry name" value="Methyl-accepting chemotaxis protein (MCP) signaling domain"/>
    <property type="match status" value="1"/>
</dbReference>
<dbReference type="Pfam" id="PF00672">
    <property type="entry name" value="HAMP"/>
    <property type="match status" value="1"/>
</dbReference>
<keyword evidence="9" id="KW-1185">Reference proteome</keyword>
<dbReference type="GO" id="GO:0005886">
    <property type="term" value="C:plasma membrane"/>
    <property type="evidence" value="ECO:0007669"/>
    <property type="project" value="TreeGrafter"/>
</dbReference>
<dbReference type="AlphaFoldDB" id="A0A975IWU2"/>
<feature type="coiled-coil region" evidence="5">
    <location>
        <begin position="257"/>
        <end position="291"/>
    </location>
</feature>
<dbReference type="Pfam" id="PF05227">
    <property type="entry name" value="CHASE3"/>
    <property type="match status" value="1"/>
</dbReference>
<proteinExistence type="inferred from homology"/>
<dbReference type="InterPro" id="IPR004089">
    <property type="entry name" value="MCPsignal_dom"/>
</dbReference>
<dbReference type="PRINTS" id="PR00260">
    <property type="entry name" value="CHEMTRNSDUCR"/>
</dbReference>
<dbReference type="InterPro" id="IPR051310">
    <property type="entry name" value="MCP_chemotaxis"/>
</dbReference>
<keyword evidence="4" id="KW-0807">Transducer</keyword>
<dbReference type="PANTHER" id="PTHR43531">
    <property type="entry name" value="PROTEIN ICFG"/>
    <property type="match status" value="1"/>
</dbReference>
<dbReference type="Pfam" id="PF00015">
    <property type="entry name" value="MCPsignal"/>
    <property type="match status" value="1"/>
</dbReference>
<evidence type="ECO:0000259" key="7">
    <source>
        <dbReference type="PROSITE" id="PS50885"/>
    </source>
</evidence>
<organism evidence="8 9">
    <name type="scientific">Phenylobacterium montanum</name>
    <dbReference type="NCBI Taxonomy" id="2823693"/>
    <lineage>
        <taxon>Bacteria</taxon>
        <taxon>Pseudomonadati</taxon>
        <taxon>Pseudomonadota</taxon>
        <taxon>Alphaproteobacteria</taxon>
        <taxon>Caulobacterales</taxon>
        <taxon>Caulobacteraceae</taxon>
        <taxon>Phenylobacterium</taxon>
    </lineage>
</organism>
<dbReference type="SUPFAM" id="SSF158472">
    <property type="entry name" value="HAMP domain-like"/>
    <property type="match status" value="1"/>
</dbReference>
<dbReference type="PROSITE" id="PS50111">
    <property type="entry name" value="CHEMOTAXIS_TRANSDUC_2"/>
    <property type="match status" value="1"/>
</dbReference>
<dbReference type="Proteomes" id="UP000676409">
    <property type="component" value="Chromosome"/>
</dbReference>
<accession>A0A975IWU2</accession>
<comment type="similarity">
    <text evidence="3">Belongs to the methyl-accepting chemotaxis (MCP) protein family.</text>
</comment>
<evidence type="ECO:0000259" key="6">
    <source>
        <dbReference type="PROSITE" id="PS50111"/>
    </source>
</evidence>
<dbReference type="InterPro" id="IPR007891">
    <property type="entry name" value="CHASE3"/>
</dbReference>
<dbReference type="Gene3D" id="1.10.287.950">
    <property type="entry name" value="Methyl-accepting chemotaxis protein"/>
    <property type="match status" value="1"/>
</dbReference>
<keyword evidence="2" id="KW-0145">Chemotaxis</keyword>
<dbReference type="FunFam" id="1.10.287.950:FF:000001">
    <property type="entry name" value="Methyl-accepting chemotaxis sensory transducer"/>
    <property type="match status" value="1"/>
</dbReference>
<evidence type="ECO:0000256" key="3">
    <source>
        <dbReference type="ARBA" id="ARBA00029447"/>
    </source>
</evidence>
<dbReference type="SMART" id="SM00304">
    <property type="entry name" value="HAMP"/>
    <property type="match status" value="2"/>
</dbReference>
<keyword evidence="5" id="KW-0175">Coiled coil</keyword>
<feature type="coiled-coil region" evidence="5">
    <location>
        <begin position="87"/>
        <end position="114"/>
    </location>
</feature>
<evidence type="ECO:0000313" key="9">
    <source>
        <dbReference type="Proteomes" id="UP000676409"/>
    </source>
</evidence>
<evidence type="ECO:0000256" key="5">
    <source>
        <dbReference type="SAM" id="Coils"/>
    </source>
</evidence>
<evidence type="ECO:0000313" key="8">
    <source>
        <dbReference type="EMBL" id="QUD90437.1"/>
    </source>
</evidence>
<evidence type="ECO:0000256" key="1">
    <source>
        <dbReference type="ARBA" id="ARBA00004370"/>
    </source>
</evidence>
<feature type="domain" description="Methyl-accepting transducer" evidence="6">
    <location>
        <begin position="344"/>
        <end position="573"/>
    </location>
</feature>
<dbReference type="GO" id="GO:0007165">
    <property type="term" value="P:signal transduction"/>
    <property type="evidence" value="ECO:0007669"/>
    <property type="project" value="UniProtKB-KW"/>
</dbReference>
<comment type="subcellular location">
    <subcellularLocation>
        <location evidence="1">Membrane</location>
    </subcellularLocation>
</comment>
<dbReference type="KEGG" id="caul:KCG34_11515"/>
<evidence type="ECO:0000256" key="2">
    <source>
        <dbReference type="ARBA" id="ARBA00022500"/>
    </source>
</evidence>